<dbReference type="InterPro" id="IPR023997">
    <property type="entry name" value="TonB-dep_OMP_SusC/RagA_CS"/>
</dbReference>
<dbReference type="Gene3D" id="2.60.40.1120">
    <property type="entry name" value="Carboxypeptidase-like, regulatory domain"/>
    <property type="match status" value="1"/>
</dbReference>
<organism evidence="13 14">
    <name type="scientific">Prolixibacter denitrificans</name>
    <dbReference type="NCBI Taxonomy" id="1541063"/>
    <lineage>
        <taxon>Bacteria</taxon>
        <taxon>Pseudomonadati</taxon>
        <taxon>Bacteroidota</taxon>
        <taxon>Bacteroidia</taxon>
        <taxon>Marinilabiliales</taxon>
        <taxon>Prolixibacteraceae</taxon>
        <taxon>Prolixibacter</taxon>
    </lineage>
</organism>
<evidence type="ECO:0000256" key="8">
    <source>
        <dbReference type="PROSITE-ProRule" id="PRU01360"/>
    </source>
</evidence>
<sequence length="1068" mass="117311">MKKLVLLLAFSAFGLLSLMAQTKVITGTVTSADDGTTLPGVSVTVKGTTVGTITNIDGVYTLNVPENAQTLVFSFVGMKTTEQDINDQSVINVALSPDVLGIDEVVVVGYGTATKQSFVGSVSEVKAENIQDKAVSNISESLAGEAAGVQVINTSGQPGSTATIRIRGYGSVNGNRSPLYVLDGVPYTGELNAINPNDIASTTILKDATATAIYGSRGANGVILLTTKSGKAGKTVIEADVKRGVNVSGIPRYSTIKSPEQYIELSWEALYNKGVARGEADPTAYANNSLFSGAGIDPKYNMWNVDGADLINPETRMVNSGVTRKYTPENWEDYAFQNSSRTEGNVTLRGGDEKTKFFTSFGFLNSVGYIINSDFTRYNATINVTSNVRPWLTTTARLTYSGTETNNNGQTEDSGSIFWFVDNLPPIYPLYLRDSDGKKIKEPIYGGYEYDYGVGRGFGALTNSIADATYDRSRAKNNQVSGNFSANIHFMRGLTLENTFGGQYYMNRYFSLNNPFFGSAAGQGGSVYHSDTQLKTYNLLNLLRFKRSFGVHNLEALAAHESNSWEQQRSTASKSKAVLPGLADLNNFVIVSSPPTGWVDRVMLESYFGQINYNFNEKYYLSTSVRRDGSSRFIGDNKWDTFGSAGLSWVVSKEPFMDFLPIISFLKFKASYGIMGEQQGVGMYPAYITYDISNLNDRISISEREVGNPDLTWEKSKMFQTGLEFAVGSFLEGTVDYFLKNTDNLLFDRRVGPSNGYALMTVNDGQLRNSGVEFDLTAHFIKTRDFALNLTVNGSFLTNELTKMPLDPQTGLPKVIDVSETYMGRAKGHSIYDFYMREWAGVDPADGTAMWFQYYDDANGNGALDAGEGIASLFDYTHDNPDAVIKKTTTKFYPDATQKYVGKSAIPKVRGAFRLEGKIYNFDIAAQFIYSLGGYSYDFTYSRLMDNDNVGANNWSTDILDRWQKPGDITNVPRLSSGFDTNVASASTRFITSSDMLSLNNVRVGYTLPTNFTNRFGISSFNIFATGDNLFLLTARDGFNPSTDEAGTSDWYTYAPLTTYTVGLRVKF</sequence>
<dbReference type="Gene3D" id="2.40.170.20">
    <property type="entry name" value="TonB-dependent receptor, beta-barrel domain"/>
    <property type="match status" value="1"/>
</dbReference>
<dbReference type="InterPro" id="IPR023996">
    <property type="entry name" value="TonB-dep_OMP_SusC/RagA"/>
</dbReference>
<dbReference type="NCBIfam" id="TIGR04057">
    <property type="entry name" value="SusC_RagA_signa"/>
    <property type="match status" value="1"/>
</dbReference>
<dbReference type="Pfam" id="PF13715">
    <property type="entry name" value="CarbopepD_reg_2"/>
    <property type="match status" value="1"/>
</dbReference>
<evidence type="ECO:0000256" key="10">
    <source>
        <dbReference type="SAM" id="SignalP"/>
    </source>
</evidence>
<dbReference type="InterPro" id="IPR037066">
    <property type="entry name" value="Plug_dom_sf"/>
</dbReference>
<evidence type="ECO:0000256" key="9">
    <source>
        <dbReference type="RuleBase" id="RU003357"/>
    </source>
</evidence>
<dbReference type="EMBL" id="PYGC01000006">
    <property type="protein sequence ID" value="PSK82388.1"/>
    <property type="molecule type" value="Genomic_DNA"/>
</dbReference>
<dbReference type="Pfam" id="PF00593">
    <property type="entry name" value="TonB_dep_Rec_b-barrel"/>
    <property type="match status" value="1"/>
</dbReference>
<dbReference type="InterPro" id="IPR000531">
    <property type="entry name" value="Beta-barrel_TonB"/>
</dbReference>
<keyword evidence="10" id="KW-0732">Signal</keyword>
<evidence type="ECO:0000256" key="5">
    <source>
        <dbReference type="ARBA" id="ARBA00023077"/>
    </source>
</evidence>
<keyword evidence="2 8" id="KW-0813">Transport</keyword>
<feature type="signal peptide" evidence="10">
    <location>
        <begin position="1"/>
        <end position="20"/>
    </location>
</feature>
<protein>
    <submittedName>
        <fullName evidence="13">TonB-linked SusC/RagA family outer membrane protein</fullName>
    </submittedName>
</protein>
<accession>A0A2P8CBN9</accession>
<evidence type="ECO:0000256" key="4">
    <source>
        <dbReference type="ARBA" id="ARBA00022692"/>
    </source>
</evidence>
<dbReference type="AlphaFoldDB" id="A0A2P8CBN9"/>
<dbReference type="InterPro" id="IPR039426">
    <property type="entry name" value="TonB-dep_rcpt-like"/>
</dbReference>
<dbReference type="PROSITE" id="PS52016">
    <property type="entry name" value="TONB_DEPENDENT_REC_3"/>
    <property type="match status" value="1"/>
</dbReference>
<dbReference type="GO" id="GO:0009279">
    <property type="term" value="C:cell outer membrane"/>
    <property type="evidence" value="ECO:0007669"/>
    <property type="project" value="UniProtKB-SubCell"/>
</dbReference>
<keyword evidence="4 8" id="KW-0812">Transmembrane</keyword>
<evidence type="ECO:0000256" key="6">
    <source>
        <dbReference type="ARBA" id="ARBA00023136"/>
    </source>
</evidence>
<comment type="caution">
    <text evidence="13">The sequence shown here is derived from an EMBL/GenBank/DDBJ whole genome shotgun (WGS) entry which is preliminary data.</text>
</comment>
<evidence type="ECO:0000313" key="13">
    <source>
        <dbReference type="EMBL" id="PSK82388.1"/>
    </source>
</evidence>
<gene>
    <name evidence="13" type="ORF">CLV93_106132</name>
</gene>
<keyword evidence="5 9" id="KW-0798">TonB box</keyword>
<keyword evidence="3 8" id="KW-1134">Transmembrane beta strand</keyword>
<evidence type="ECO:0000259" key="11">
    <source>
        <dbReference type="Pfam" id="PF00593"/>
    </source>
</evidence>
<evidence type="ECO:0000256" key="3">
    <source>
        <dbReference type="ARBA" id="ARBA00022452"/>
    </source>
</evidence>
<dbReference type="NCBIfam" id="TIGR04056">
    <property type="entry name" value="OMP_RagA_SusC"/>
    <property type="match status" value="1"/>
</dbReference>
<feature type="domain" description="TonB-dependent receptor-like beta-barrel" evidence="11">
    <location>
        <begin position="446"/>
        <end position="798"/>
    </location>
</feature>
<comment type="subcellular location">
    <subcellularLocation>
        <location evidence="1 8">Cell outer membrane</location>
        <topology evidence="1 8">Multi-pass membrane protein</topology>
    </subcellularLocation>
</comment>
<dbReference type="Gene3D" id="2.170.130.10">
    <property type="entry name" value="TonB-dependent receptor, plug domain"/>
    <property type="match status" value="1"/>
</dbReference>
<name>A0A2P8CBN9_9BACT</name>
<reference evidence="13 14" key="1">
    <citation type="submission" date="2018-03" db="EMBL/GenBank/DDBJ databases">
        <title>Genomic Encyclopedia of Archaeal and Bacterial Type Strains, Phase II (KMG-II): from individual species to whole genera.</title>
        <authorList>
            <person name="Goeker M."/>
        </authorList>
    </citation>
    <scope>NUCLEOTIDE SEQUENCE [LARGE SCALE GENOMIC DNA]</scope>
    <source>
        <strain evidence="13 14">DSM 27267</strain>
    </source>
</reference>
<dbReference type="FunFam" id="2.170.130.10:FF:000003">
    <property type="entry name" value="SusC/RagA family TonB-linked outer membrane protein"/>
    <property type="match status" value="1"/>
</dbReference>
<feature type="domain" description="TonB-dependent receptor plug" evidence="12">
    <location>
        <begin position="115"/>
        <end position="222"/>
    </location>
</feature>
<dbReference type="SUPFAM" id="SSF49464">
    <property type="entry name" value="Carboxypeptidase regulatory domain-like"/>
    <property type="match status" value="1"/>
</dbReference>
<proteinExistence type="inferred from homology"/>
<evidence type="ECO:0000256" key="2">
    <source>
        <dbReference type="ARBA" id="ARBA00022448"/>
    </source>
</evidence>
<keyword evidence="6 8" id="KW-0472">Membrane</keyword>
<dbReference type="Proteomes" id="UP000240621">
    <property type="component" value="Unassembled WGS sequence"/>
</dbReference>
<keyword evidence="7 8" id="KW-0998">Cell outer membrane</keyword>
<evidence type="ECO:0000313" key="14">
    <source>
        <dbReference type="Proteomes" id="UP000240621"/>
    </source>
</evidence>
<dbReference type="OrthoDB" id="1108421at2"/>
<dbReference type="SUPFAM" id="SSF56935">
    <property type="entry name" value="Porins"/>
    <property type="match status" value="1"/>
</dbReference>
<dbReference type="InterPro" id="IPR012910">
    <property type="entry name" value="Plug_dom"/>
</dbReference>
<evidence type="ECO:0000259" key="12">
    <source>
        <dbReference type="Pfam" id="PF07715"/>
    </source>
</evidence>
<dbReference type="Pfam" id="PF07715">
    <property type="entry name" value="Plug"/>
    <property type="match status" value="1"/>
</dbReference>
<dbReference type="InterPro" id="IPR036942">
    <property type="entry name" value="Beta-barrel_TonB_sf"/>
</dbReference>
<comment type="similarity">
    <text evidence="8 9">Belongs to the TonB-dependent receptor family.</text>
</comment>
<dbReference type="InterPro" id="IPR008969">
    <property type="entry name" value="CarboxyPept-like_regulatory"/>
</dbReference>
<dbReference type="RefSeq" id="WP_106542599.1">
    <property type="nucleotide sequence ID" value="NZ_BLAU01000001.1"/>
</dbReference>
<feature type="chain" id="PRO_5015175455" evidence="10">
    <location>
        <begin position="21"/>
        <end position="1068"/>
    </location>
</feature>
<evidence type="ECO:0000256" key="1">
    <source>
        <dbReference type="ARBA" id="ARBA00004571"/>
    </source>
</evidence>
<evidence type="ECO:0000256" key="7">
    <source>
        <dbReference type="ARBA" id="ARBA00023237"/>
    </source>
</evidence>